<dbReference type="SUPFAM" id="SSF102110">
    <property type="entry name" value="(2r)-phospho-3-sulfolactate synthase ComA"/>
    <property type="match status" value="1"/>
</dbReference>
<dbReference type="PANTHER" id="PTHR48413:SF1">
    <property type="entry name" value="PROTEIN HEAT-STRESS-ASSOCIATED 32"/>
    <property type="match status" value="1"/>
</dbReference>
<dbReference type="Proteomes" id="UP000283530">
    <property type="component" value="Unassembled WGS sequence"/>
</dbReference>
<accession>A0A443PRZ3</accession>
<protein>
    <submittedName>
        <fullName evidence="2">2R-phospho-3-sulfolactate synthase</fullName>
    </submittedName>
</protein>
<dbReference type="PANTHER" id="PTHR48413">
    <property type="match status" value="1"/>
</dbReference>
<dbReference type="AlphaFoldDB" id="A0A443PRZ3"/>
<name>A0A443PRZ3_9MAGN</name>
<dbReference type="InterPro" id="IPR003830">
    <property type="entry name" value="ComA_synth"/>
</dbReference>
<dbReference type="STRING" id="337451.A0A443PRZ3"/>
<dbReference type="Pfam" id="PF02679">
    <property type="entry name" value="ComA"/>
    <property type="match status" value="1"/>
</dbReference>
<evidence type="ECO:0000313" key="2">
    <source>
        <dbReference type="EMBL" id="RWR93495.1"/>
    </source>
</evidence>
<dbReference type="InterPro" id="IPR036112">
    <property type="entry name" value="ComA_synth_sf"/>
</dbReference>
<comment type="similarity">
    <text evidence="1">Belongs to the phosphosulfolactate synthase family.</text>
</comment>
<dbReference type="InterPro" id="IPR013785">
    <property type="entry name" value="Aldolase_TIM"/>
</dbReference>
<proteinExistence type="inferred from homology"/>
<dbReference type="OrthoDB" id="47007at2759"/>
<gene>
    <name evidence="2" type="ORF">CKAN_02274800</name>
</gene>
<dbReference type="EMBL" id="QPKB01000010">
    <property type="protein sequence ID" value="RWR93495.1"/>
    <property type="molecule type" value="Genomic_DNA"/>
</dbReference>
<comment type="caution">
    <text evidence="2">The sequence shown here is derived from an EMBL/GenBank/DDBJ whole genome shotgun (WGS) entry which is preliminary data.</text>
</comment>
<evidence type="ECO:0000256" key="1">
    <source>
        <dbReference type="ARBA" id="ARBA00010424"/>
    </source>
</evidence>
<keyword evidence="3" id="KW-1185">Reference proteome</keyword>
<evidence type="ECO:0000313" key="3">
    <source>
        <dbReference type="Proteomes" id="UP000283530"/>
    </source>
</evidence>
<dbReference type="Gene3D" id="3.20.20.70">
    <property type="entry name" value="Aldolase class I"/>
    <property type="match status" value="1"/>
</dbReference>
<reference evidence="2 3" key="1">
    <citation type="journal article" date="2019" name="Nat. Plants">
        <title>Stout camphor tree genome fills gaps in understanding of flowering plant genome evolution.</title>
        <authorList>
            <person name="Chaw S.M."/>
            <person name="Liu Y.C."/>
            <person name="Wu Y.W."/>
            <person name="Wang H.Y."/>
            <person name="Lin C.I."/>
            <person name="Wu C.S."/>
            <person name="Ke H.M."/>
            <person name="Chang L.Y."/>
            <person name="Hsu C.Y."/>
            <person name="Yang H.T."/>
            <person name="Sudianto E."/>
            <person name="Hsu M.H."/>
            <person name="Wu K.P."/>
            <person name="Wang L.N."/>
            <person name="Leebens-Mack J.H."/>
            <person name="Tsai I.J."/>
        </authorList>
    </citation>
    <scope>NUCLEOTIDE SEQUENCE [LARGE SCALE GENOMIC DNA]</scope>
    <source>
        <strain evidence="3">cv. Chaw 1501</strain>
        <tissue evidence="2">Young leaves</tissue>
    </source>
</reference>
<sequence length="286" mass="32291">MSVYGWKSFMEDEDRPEKPRMYGVTEMRGPNYTLLNRNVLEDILESMGQFVDGLKFTGGSHSLMPKTFIKEITDMAHRHNVYVSTGDWAEHLLREGPGAFKHYVEECRMLGFDTIELNVGTLKVPEEALLRFVRLIKSGGLKAKPLFTVKVDACDVPVGGERAFGAYIVPVPRKSELVEDVDLLIRRAERCLEAGADMIMIDADDVCTYADSLRTDIIAKIIGRLGLEKTMFEASNANTSEWFVKRYGPRVNLFIDHSQVMNLECLRGRNLGKNHTSVLGSSYFLI</sequence>
<organism evidence="2 3">
    <name type="scientific">Cinnamomum micranthum f. kanehirae</name>
    <dbReference type="NCBI Taxonomy" id="337451"/>
    <lineage>
        <taxon>Eukaryota</taxon>
        <taxon>Viridiplantae</taxon>
        <taxon>Streptophyta</taxon>
        <taxon>Embryophyta</taxon>
        <taxon>Tracheophyta</taxon>
        <taxon>Spermatophyta</taxon>
        <taxon>Magnoliopsida</taxon>
        <taxon>Magnoliidae</taxon>
        <taxon>Laurales</taxon>
        <taxon>Lauraceae</taxon>
        <taxon>Cinnamomum</taxon>
    </lineage>
</organism>